<dbReference type="OrthoDB" id="2476785at2"/>
<feature type="chain" id="PRO_5016154627" evidence="1">
    <location>
        <begin position="23"/>
        <end position="298"/>
    </location>
</feature>
<comment type="caution">
    <text evidence="2">The sequence shown here is derived from an EMBL/GenBank/DDBJ whole genome shotgun (WGS) entry which is preliminary data.</text>
</comment>
<dbReference type="AlphaFoldDB" id="A0A2W2BLY7"/>
<gene>
    <name evidence="2" type="ORF">DN068_02425</name>
</gene>
<protein>
    <submittedName>
        <fullName evidence="2">Uncharacterized protein</fullName>
    </submittedName>
</protein>
<accession>A0A2W2BLY7</accession>
<evidence type="ECO:0000256" key="1">
    <source>
        <dbReference type="SAM" id="SignalP"/>
    </source>
</evidence>
<reference evidence="2 3" key="1">
    <citation type="submission" date="2018-06" db="EMBL/GenBank/DDBJ databases">
        <title>Mucibacter soli gen. nov., sp. nov., a new member of the family Chitinophagaceae producing mucin.</title>
        <authorList>
            <person name="Kim M.-K."/>
            <person name="Park S."/>
            <person name="Kim T.-S."/>
            <person name="Joung Y."/>
            <person name="Han J.-H."/>
            <person name="Kim S.B."/>
        </authorList>
    </citation>
    <scope>NUCLEOTIDE SEQUENCE [LARGE SCALE GENOMIC DNA]</scope>
    <source>
        <strain evidence="2 3">R1-15</strain>
    </source>
</reference>
<keyword evidence="3" id="KW-1185">Reference proteome</keyword>
<name>A0A2W2BLY7_9BACT</name>
<keyword evidence="1" id="KW-0732">Signal</keyword>
<dbReference type="RefSeq" id="WP_110997294.1">
    <property type="nucleotide sequence ID" value="NZ_QKTW01000003.1"/>
</dbReference>
<sequence>MKKIVTSIALLFAAGFANQSEAQSVAINSTGNAADTSALLDLTSTAKGILVPRMTSTQKAAIYLPATGLMVFQTDAPAGFYYNSGTGASPVWNLLQTSIANVTTQGNTINAASGLVKLDASAKMPAVDGSALTNLNGSNISSGTVADARLSTNVTMFGNTTVNTANGLVKLDGSAKLPAIDGSQLTNLPASSQPQSQPISIPLVSGTGYTITASANRIYLLNFQTVVPGTFTVTLPAANSYTSGTILHISWVNAGGSITLYVASTSNIYAAGAPATSVNLGNVNNTQFITDGTNWYRI</sequence>
<dbReference type="EMBL" id="QKTW01000003">
    <property type="protein sequence ID" value="PZF74456.1"/>
    <property type="molecule type" value="Genomic_DNA"/>
</dbReference>
<evidence type="ECO:0000313" key="2">
    <source>
        <dbReference type="EMBL" id="PZF74456.1"/>
    </source>
</evidence>
<organism evidence="2 3">
    <name type="scientific">Taibaiella soli</name>
    <dbReference type="NCBI Taxonomy" id="1649169"/>
    <lineage>
        <taxon>Bacteria</taxon>
        <taxon>Pseudomonadati</taxon>
        <taxon>Bacteroidota</taxon>
        <taxon>Chitinophagia</taxon>
        <taxon>Chitinophagales</taxon>
        <taxon>Chitinophagaceae</taxon>
        <taxon>Taibaiella</taxon>
    </lineage>
</organism>
<proteinExistence type="predicted"/>
<feature type="signal peptide" evidence="1">
    <location>
        <begin position="1"/>
        <end position="22"/>
    </location>
</feature>
<evidence type="ECO:0000313" key="3">
    <source>
        <dbReference type="Proteomes" id="UP000248745"/>
    </source>
</evidence>
<dbReference type="Proteomes" id="UP000248745">
    <property type="component" value="Unassembled WGS sequence"/>
</dbReference>